<evidence type="ECO:0000313" key="3">
    <source>
        <dbReference type="EMBL" id="CAK9044634.1"/>
    </source>
</evidence>
<gene>
    <name evidence="2" type="ORF">SCF082_LOCUS25329</name>
    <name evidence="3" type="ORF">SCF082_LOCUS25335</name>
</gene>
<proteinExistence type="predicted"/>
<reference evidence="2 4" key="1">
    <citation type="submission" date="2024-02" db="EMBL/GenBank/DDBJ databases">
        <authorList>
            <person name="Chen Y."/>
            <person name="Shah S."/>
            <person name="Dougan E. K."/>
            <person name="Thang M."/>
            <person name="Chan C."/>
        </authorList>
    </citation>
    <scope>NUCLEOTIDE SEQUENCE [LARGE SCALE GENOMIC DNA]</scope>
</reference>
<feature type="compositionally biased region" description="Basic and acidic residues" evidence="1">
    <location>
        <begin position="161"/>
        <end position="180"/>
    </location>
</feature>
<dbReference type="EMBL" id="CAXAMM010018903">
    <property type="protein sequence ID" value="CAK9044634.1"/>
    <property type="molecule type" value="Genomic_DNA"/>
</dbReference>
<comment type="caution">
    <text evidence="2">The sequence shown here is derived from an EMBL/GenBank/DDBJ whole genome shotgun (WGS) entry which is preliminary data.</text>
</comment>
<dbReference type="EMBL" id="CAXAMM010018892">
    <property type="protein sequence ID" value="CAK9044624.1"/>
    <property type="molecule type" value="Genomic_DNA"/>
</dbReference>
<name>A0ABP0LZH1_9DINO</name>
<evidence type="ECO:0000313" key="4">
    <source>
        <dbReference type="Proteomes" id="UP001642464"/>
    </source>
</evidence>
<sequence length="180" mass="20437">IRPVGHTGPPRSGAALKLKEAFWGRVVSFSNSMDKKAKLKMISELAVGRYTSSPFRSFVDGMWEDFDGLLREMGFFPDRKPEDRTSEIHCRRLRAWAAVVQHPDSKFLEGMAATGVAIGTRGEIPWVSAVYNKRDRKGPEDLGARWDEEEQQGLRRNYTSAKERMERVRTHVEADVKKAG</sequence>
<accession>A0ABP0LZH1</accession>
<dbReference type="Proteomes" id="UP001642464">
    <property type="component" value="Unassembled WGS sequence"/>
</dbReference>
<feature type="region of interest" description="Disordered" evidence="1">
    <location>
        <begin position="138"/>
        <end position="180"/>
    </location>
</feature>
<organism evidence="2 4">
    <name type="scientific">Durusdinium trenchii</name>
    <dbReference type="NCBI Taxonomy" id="1381693"/>
    <lineage>
        <taxon>Eukaryota</taxon>
        <taxon>Sar</taxon>
        <taxon>Alveolata</taxon>
        <taxon>Dinophyceae</taxon>
        <taxon>Suessiales</taxon>
        <taxon>Symbiodiniaceae</taxon>
        <taxon>Durusdinium</taxon>
    </lineage>
</organism>
<feature type="non-terminal residue" evidence="2">
    <location>
        <position position="1"/>
    </location>
</feature>
<keyword evidence="4" id="KW-1185">Reference proteome</keyword>
<protein>
    <submittedName>
        <fullName evidence="2">Uncharacterized protein</fullName>
    </submittedName>
</protein>
<evidence type="ECO:0000256" key="1">
    <source>
        <dbReference type="SAM" id="MobiDB-lite"/>
    </source>
</evidence>
<evidence type="ECO:0000313" key="2">
    <source>
        <dbReference type="EMBL" id="CAK9044624.1"/>
    </source>
</evidence>